<dbReference type="STRING" id="1434110.MSHOH_3532"/>
<dbReference type="Proteomes" id="UP000033101">
    <property type="component" value="Chromosome"/>
</dbReference>
<dbReference type="EC" id="1.3.1.83" evidence="2"/>
<dbReference type="KEGG" id="mhor:MSHOH_3532"/>
<dbReference type="PATRIC" id="fig|1434110.4.peg.4526"/>
<proteinExistence type="inferred from homology"/>
<evidence type="ECO:0000256" key="8">
    <source>
        <dbReference type="ARBA" id="ARBA00033069"/>
    </source>
</evidence>
<keyword evidence="4" id="KW-0521">NADP</keyword>
<dbReference type="GO" id="GO:0102067">
    <property type="term" value="F:geranylgeranyl diphosphate reductase activity"/>
    <property type="evidence" value="ECO:0007669"/>
    <property type="project" value="UniProtKB-EC"/>
</dbReference>
<dbReference type="InterPro" id="IPR002938">
    <property type="entry name" value="FAD-bd"/>
</dbReference>
<evidence type="ECO:0000313" key="11">
    <source>
        <dbReference type="EMBL" id="AKB80015.1"/>
    </source>
</evidence>
<dbReference type="AlphaFoldDB" id="A0A0E3WVL6"/>
<dbReference type="InterPro" id="IPR011777">
    <property type="entry name" value="Geranylgeranyl_Rdtase_fam"/>
</dbReference>
<evidence type="ECO:0000256" key="5">
    <source>
        <dbReference type="ARBA" id="ARBA00023002"/>
    </source>
</evidence>
<keyword evidence="12" id="KW-1185">Reference proteome</keyword>
<feature type="domain" description="FAD-binding" evidence="10">
    <location>
        <begin position="2"/>
        <end position="155"/>
    </location>
</feature>
<comment type="similarity">
    <text evidence="1">Belongs to the geranylgeranyl reductase family. ChlP subfamily.</text>
</comment>
<comment type="catalytic activity">
    <reaction evidence="9">
        <text>phytyl diphosphate + 3 NADP(+) = geranylgeranyl diphosphate + 3 NADPH + 3 H(+)</text>
        <dbReference type="Rhea" id="RHEA:26229"/>
        <dbReference type="ChEBI" id="CHEBI:15378"/>
        <dbReference type="ChEBI" id="CHEBI:57533"/>
        <dbReference type="ChEBI" id="CHEBI:57783"/>
        <dbReference type="ChEBI" id="CHEBI:58349"/>
        <dbReference type="ChEBI" id="CHEBI:75434"/>
        <dbReference type="EC" id="1.3.1.83"/>
    </reaction>
</comment>
<evidence type="ECO:0000256" key="6">
    <source>
        <dbReference type="ARBA" id="ARBA00023171"/>
    </source>
</evidence>
<protein>
    <recommendedName>
        <fullName evidence="2">geranylgeranyl diphosphate reductase</fullName>
        <ecNumber evidence="2">1.3.1.83</ecNumber>
    </recommendedName>
    <alternativeName>
        <fullName evidence="8">Geranylgeranyl reductase</fullName>
    </alternativeName>
</protein>
<dbReference type="GO" id="GO:0015995">
    <property type="term" value="P:chlorophyll biosynthetic process"/>
    <property type="evidence" value="ECO:0007669"/>
    <property type="project" value="UniProtKB-KW"/>
</dbReference>
<dbReference type="PANTHER" id="PTHR42685:SF18">
    <property type="entry name" value="DIGERANYLGERANYLGLYCEROPHOSPHOLIPID REDUCTASE"/>
    <property type="match status" value="1"/>
</dbReference>
<dbReference type="GO" id="GO:0015979">
    <property type="term" value="P:photosynthesis"/>
    <property type="evidence" value="ECO:0007669"/>
    <property type="project" value="UniProtKB-KW"/>
</dbReference>
<dbReference type="OrthoDB" id="46008at2157"/>
<evidence type="ECO:0000256" key="4">
    <source>
        <dbReference type="ARBA" id="ARBA00022857"/>
    </source>
</evidence>
<organism evidence="11 12">
    <name type="scientific">Methanosarcina horonobensis HB-1 = JCM 15518</name>
    <dbReference type="NCBI Taxonomy" id="1434110"/>
    <lineage>
        <taxon>Archaea</taxon>
        <taxon>Methanobacteriati</taxon>
        <taxon>Methanobacteriota</taxon>
        <taxon>Stenosarchaea group</taxon>
        <taxon>Methanomicrobia</taxon>
        <taxon>Methanosarcinales</taxon>
        <taxon>Methanosarcinaceae</taxon>
        <taxon>Methanosarcina</taxon>
    </lineage>
</organism>
<evidence type="ECO:0000256" key="9">
    <source>
        <dbReference type="ARBA" id="ARBA00047837"/>
    </source>
</evidence>
<dbReference type="HOGENOM" id="CLU_024648_5_0_2"/>
<dbReference type="RefSeq" id="WP_048142000.1">
    <property type="nucleotide sequence ID" value="NZ_CP009516.1"/>
</dbReference>
<dbReference type="PRINTS" id="PR00420">
    <property type="entry name" value="RNGMNOXGNASE"/>
</dbReference>
<evidence type="ECO:0000259" key="10">
    <source>
        <dbReference type="Pfam" id="PF01494"/>
    </source>
</evidence>
<dbReference type="GeneID" id="24832877"/>
<dbReference type="NCBIfam" id="TIGR02032">
    <property type="entry name" value="GG-red-SF"/>
    <property type="match status" value="1"/>
</dbReference>
<reference evidence="11 12" key="1">
    <citation type="submission" date="2014-07" db="EMBL/GenBank/DDBJ databases">
        <title>Methanogenic archaea and the global carbon cycle.</title>
        <authorList>
            <person name="Henriksen J.R."/>
            <person name="Luke J."/>
            <person name="Reinhart S."/>
            <person name="Benedict M.N."/>
            <person name="Youngblut N.D."/>
            <person name="Metcalf M.E."/>
            <person name="Whitaker R.J."/>
            <person name="Metcalf W.W."/>
        </authorList>
    </citation>
    <scope>NUCLEOTIDE SEQUENCE [LARGE SCALE GENOMIC DNA]</scope>
    <source>
        <strain evidence="11 12">HB-1</strain>
    </source>
</reference>
<evidence type="ECO:0000256" key="1">
    <source>
        <dbReference type="ARBA" id="ARBA00006632"/>
    </source>
</evidence>
<dbReference type="InterPro" id="IPR050407">
    <property type="entry name" value="Geranylgeranyl_reductase"/>
</dbReference>
<dbReference type="EMBL" id="CP009516">
    <property type="protein sequence ID" value="AKB80015.1"/>
    <property type="molecule type" value="Genomic_DNA"/>
</dbReference>
<gene>
    <name evidence="11" type="ORF">MSHOH_3532</name>
</gene>
<dbReference type="Gene3D" id="3.50.50.60">
    <property type="entry name" value="FAD/NAD(P)-binding domain"/>
    <property type="match status" value="1"/>
</dbReference>
<dbReference type="FunFam" id="3.50.50.60:FF:000083">
    <property type="entry name" value="Geranylgeranyl diphosphate reductase"/>
    <property type="match status" value="1"/>
</dbReference>
<evidence type="ECO:0000256" key="7">
    <source>
        <dbReference type="ARBA" id="ARBA00023444"/>
    </source>
</evidence>
<keyword evidence="5 11" id="KW-0560">Oxidoreductase</keyword>
<dbReference type="PANTHER" id="PTHR42685">
    <property type="entry name" value="GERANYLGERANYL DIPHOSPHATE REDUCTASE"/>
    <property type="match status" value="1"/>
</dbReference>
<dbReference type="Pfam" id="PF01494">
    <property type="entry name" value="FAD_binding_3"/>
    <property type="match status" value="1"/>
</dbReference>
<evidence type="ECO:0000313" key="12">
    <source>
        <dbReference type="Proteomes" id="UP000033101"/>
    </source>
</evidence>
<name>A0A0E3WVL6_9EURY</name>
<dbReference type="GO" id="GO:0071949">
    <property type="term" value="F:FAD binding"/>
    <property type="evidence" value="ECO:0007669"/>
    <property type="project" value="InterPro"/>
</dbReference>
<dbReference type="InterPro" id="IPR036188">
    <property type="entry name" value="FAD/NAD-bd_sf"/>
</dbReference>
<sequence length="374" mass="41446">MYDLIIVGGGPSGASAGRRAGKLGLNTLLLEKEEFPRYKPCGGGLSRHAISYLDFELPQDIIEWEVTGARVSFKEQTIEVHKDHCLSTMVSRDVFDNLLLEKAKETGAEVHTGEKVYRCAESPGYVEVTTEKETYQARFAIIAEGAHGLLKTCVRPVDNEEECGVCVVTEIPAEEEEIKEKIGKTVDMYFGVAGGGYGWIFPHGTYYSVGIGGLIKDLPHPKETMLEFLKCNGFSGNYKLKGHKIPLGGVKRKITGSRVLLSGDAAGFVDAFSGEGIAYAISSGQFAAEVIAGICLCGGRLKDLSKYESLCQAEFGTHLKYSLMFSRIMHRFPEKTFKIFTSSDKMIDKYLEVVDFSIDYKDYLRWSLLNFKLR</sequence>
<evidence type="ECO:0000256" key="2">
    <source>
        <dbReference type="ARBA" id="ARBA00012380"/>
    </source>
</evidence>
<accession>A0A0E3WVL6</accession>
<comment type="pathway">
    <text evidence="7">Porphyrin-containing compound metabolism.</text>
</comment>
<keyword evidence="6" id="KW-0149">Chlorophyll biosynthesis</keyword>
<evidence type="ECO:0000256" key="3">
    <source>
        <dbReference type="ARBA" id="ARBA00022531"/>
    </source>
</evidence>
<dbReference type="SUPFAM" id="SSF51905">
    <property type="entry name" value="FAD/NAD(P)-binding domain"/>
    <property type="match status" value="1"/>
</dbReference>
<keyword evidence="3" id="KW-0602">Photosynthesis</keyword>